<dbReference type="OrthoDB" id="9797341at2"/>
<reference evidence="3 4" key="1">
    <citation type="submission" date="2016-10" db="EMBL/GenBank/DDBJ databases">
        <authorList>
            <person name="de Groot N.N."/>
        </authorList>
    </citation>
    <scope>NUCLEOTIDE SEQUENCE [LARGE SCALE GENOMIC DNA]</scope>
    <source>
        <strain evidence="3 4">DSM 23421</strain>
    </source>
</reference>
<accession>A0A1G6YS55</accession>
<evidence type="ECO:0000313" key="3">
    <source>
        <dbReference type="EMBL" id="SDD93112.1"/>
    </source>
</evidence>
<dbReference type="GO" id="GO:0003677">
    <property type="term" value="F:DNA binding"/>
    <property type="evidence" value="ECO:0007669"/>
    <property type="project" value="UniProtKB-KW"/>
</dbReference>
<dbReference type="InterPro" id="IPR000792">
    <property type="entry name" value="Tscrpt_reg_LuxR_C"/>
</dbReference>
<keyword evidence="4" id="KW-1185">Reference proteome</keyword>
<dbReference type="CDD" id="cd06170">
    <property type="entry name" value="LuxR_C_like"/>
    <property type="match status" value="1"/>
</dbReference>
<keyword evidence="1 3" id="KW-0238">DNA-binding</keyword>
<sequence>MTEQTSIYIAGFCPLLLHGLEFMLKQEQFNFEKKIVSDALAIIEPSKNKFLLLFHLRKNFAGNRKSVECFLKRYPLSRIIVLSENCKQTHIKAFFKLGIRGYVLPTIGDMRLKQAIYEVLSGKSFLDPSISKKWIDMTFHNAKPNAKLTRREEEVLDLIIDEYTTKEIGQKLFISSCTAETHRINIIRKLGVRNTAGVVREAMRMGR</sequence>
<dbReference type="PROSITE" id="PS50043">
    <property type="entry name" value="HTH_LUXR_2"/>
    <property type="match status" value="1"/>
</dbReference>
<dbReference type="InterPro" id="IPR039420">
    <property type="entry name" value="WalR-like"/>
</dbReference>
<dbReference type="AlphaFoldDB" id="A0A1G6YS55"/>
<evidence type="ECO:0000313" key="4">
    <source>
        <dbReference type="Proteomes" id="UP000199109"/>
    </source>
</evidence>
<dbReference type="SMART" id="SM00421">
    <property type="entry name" value="HTH_LUXR"/>
    <property type="match status" value="1"/>
</dbReference>
<dbReference type="Gene3D" id="3.40.50.2300">
    <property type="match status" value="1"/>
</dbReference>
<dbReference type="RefSeq" id="WP_091866244.1">
    <property type="nucleotide sequence ID" value="NZ_FNAO01000002.1"/>
</dbReference>
<gene>
    <name evidence="3" type="ORF">SAMN05421636_102354</name>
</gene>
<evidence type="ECO:0000256" key="1">
    <source>
        <dbReference type="ARBA" id="ARBA00023125"/>
    </source>
</evidence>
<dbReference type="GO" id="GO:0006355">
    <property type="term" value="P:regulation of DNA-templated transcription"/>
    <property type="evidence" value="ECO:0007669"/>
    <property type="project" value="InterPro"/>
</dbReference>
<dbReference type="PANTHER" id="PTHR43214">
    <property type="entry name" value="TWO-COMPONENT RESPONSE REGULATOR"/>
    <property type="match status" value="1"/>
</dbReference>
<dbReference type="InterPro" id="IPR016032">
    <property type="entry name" value="Sig_transdc_resp-reg_C-effctor"/>
</dbReference>
<dbReference type="STRING" id="641691.SAMN05421636_102354"/>
<organism evidence="3 4">
    <name type="scientific">Pricia antarctica</name>
    <dbReference type="NCBI Taxonomy" id="641691"/>
    <lineage>
        <taxon>Bacteria</taxon>
        <taxon>Pseudomonadati</taxon>
        <taxon>Bacteroidota</taxon>
        <taxon>Flavobacteriia</taxon>
        <taxon>Flavobacteriales</taxon>
        <taxon>Flavobacteriaceae</taxon>
        <taxon>Pricia</taxon>
    </lineage>
</organism>
<evidence type="ECO:0000259" key="2">
    <source>
        <dbReference type="PROSITE" id="PS50043"/>
    </source>
</evidence>
<dbReference type="Proteomes" id="UP000199109">
    <property type="component" value="Unassembled WGS sequence"/>
</dbReference>
<dbReference type="PRINTS" id="PR00038">
    <property type="entry name" value="HTHLUXR"/>
</dbReference>
<dbReference type="Pfam" id="PF00196">
    <property type="entry name" value="GerE"/>
    <property type="match status" value="1"/>
</dbReference>
<proteinExistence type="predicted"/>
<dbReference type="SUPFAM" id="SSF46894">
    <property type="entry name" value="C-terminal effector domain of the bipartite response regulators"/>
    <property type="match status" value="1"/>
</dbReference>
<feature type="domain" description="HTH luxR-type" evidence="2">
    <location>
        <begin position="141"/>
        <end position="206"/>
    </location>
</feature>
<protein>
    <submittedName>
        <fullName evidence="3">DNA-binding response regulator, NarL/FixJ family, contains REC and HTH domains</fullName>
    </submittedName>
</protein>
<dbReference type="EMBL" id="FNAO01000002">
    <property type="protein sequence ID" value="SDD93112.1"/>
    <property type="molecule type" value="Genomic_DNA"/>
</dbReference>
<dbReference type="PANTHER" id="PTHR43214:SF43">
    <property type="entry name" value="TWO-COMPONENT RESPONSE REGULATOR"/>
    <property type="match status" value="1"/>
</dbReference>
<name>A0A1G6YS55_9FLAO</name>